<organism evidence="2 3">
    <name type="scientific">Chelonia mydas</name>
    <name type="common">Green sea-turtle</name>
    <name type="synonym">Chelonia agassizi</name>
    <dbReference type="NCBI Taxonomy" id="8469"/>
    <lineage>
        <taxon>Eukaryota</taxon>
        <taxon>Metazoa</taxon>
        <taxon>Chordata</taxon>
        <taxon>Craniata</taxon>
        <taxon>Vertebrata</taxon>
        <taxon>Euteleostomi</taxon>
        <taxon>Archelosauria</taxon>
        <taxon>Testudinata</taxon>
        <taxon>Testudines</taxon>
        <taxon>Cryptodira</taxon>
        <taxon>Durocryptodira</taxon>
        <taxon>Americhelydia</taxon>
        <taxon>Chelonioidea</taxon>
        <taxon>Cheloniidae</taxon>
        <taxon>Chelonia</taxon>
    </lineage>
</organism>
<proteinExistence type="predicted"/>
<evidence type="ECO:0000256" key="1">
    <source>
        <dbReference type="SAM" id="MobiDB-lite"/>
    </source>
</evidence>
<dbReference type="EMBL" id="KB531577">
    <property type="protein sequence ID" value="EMP34769.1"/>
    <property type="molecule type" value="Genomic_DNA"/>
</dbReference>
<keyword evidence="3" id="KW-1185">Reference proteome</keyword>
<reference evidence="3" key="1">
    <citation type="journal article" date="2013" name="Nat. Genet.">
        <title>The draft genomes of soft-shell turtle and green sea turtle yield insights into the development and evolution of the turtle-specific body plan.</title>
        <authorList>
            <person name="Wang Z."/>
            <person name="Pascual-Anaya J."/>
            <person name="Zadissa A."/>
            <person name="Li W."/>
            <person name="Niimura Y."/>
            <person name="Huang Z."/>
            <person name="Li C."/>
            <person name="White S."/>
            <person name="Xiong Z."/>
            <person name="Fang D."/>
            <person name="Wang B."/>
            <person name="Ming Y."/>
            <person name="Chen Y."/>
            <person name="Zheng Y."/>
            <person name="Kuraku S."/>
            <person name="Pignatelli M."/>
            <person name="Herrero J."/>
            <person name="Beal K."/>
            <person name="Nozawa M."/>
            <person name="Li Q."/>
            <person name="Wang J."/>
            <person name="Zhang H."/>
            <person name="Yu L."/>
            <person name="Shigenobu S."/>
            <person name="Wang J."/>
            <person name="Liu J."/>
            <person name="Flicek P."/>
            <person name="Searle S."/>
            <person name="Wang J."/>
            <person name="Kuratani S."/>
            <person name="Yin Y."/>
            <person name="Aken B."/>
            <person name="Zhang G."/>
            <person name="Irie N."/>
        </authorList>
    </citation>
    <scope>NUCLEOTIDE SEQUENCE [LARGE SCALE GENOMIC DNA]</scope>
</reference>
<evidence type="ECO:0000313" key="2">
    <source>
        <dbReference type="EMBL" id="EMP34769.1"/>
    </source>
</evidence>
<name>M7BC75_CHEMY</name>
<feature type="region of interest" description="Disordered" evidence="1">
    <location>
        <begin position="183"/>
        <end position="205"/>
    </location>
</feature>
<accession>M7BC75</accession>
<gene>
    <name evidence="2" type="ORF">UY3_08071</name>
</gene>
<evidence type="ECO:0000313" key="3">
    <source>
        <dbReference type="Proteomes" id="UP000031443"/>
    </source>
</evidence>
<dbReference type="Proteomes" id="UP000031443">
    <property type="component" value="Unassembled WGS sequence"/>
</dbReference>
<dbReference type="AlphaFoldDB" id="M7BC75"/>
<sequence>MLSSVVTPPPLPRAPWILRQAWRRRKEDLTEKTVIDEEVELDDDVELLAGSPGGAGSQEPFTTLEVSTQSQKLLSGELEAGEEMPGEWGWSRGRGPGEEPEQGLEQRAAAQGTRKCGAPNFLVPYTSACFAYGSEEELHWLIIAGMKGTLTLSTECLAAFNVAHYAEGRQLLERDWNLQESSNLGNLPAKASSSGSQTWPNSSGS</sequence>
<protein>
    <submittedName>
        <fullName evidence="2">Uncharacterized protein</fullName>
    </submittedName>
</protein>
<feature type="region of interest" description="Disordered" evidence="1">
    <location>
        <begin position="78"/>
        <end position="102"/>
    </location>
</feature>